<evidence type="ECO:0000256" key="6">
    <source>
        <dbReference type="ARBA" id="ARBA00022801"/>
    </source>
</evidence>
<dbReference type="PROSITE" id="PS00134">
    <property type="entry name" value="TRYPSIN_HIS"/>
    <property type="match status" value="1"/>
</dbReference>
<keyword evidence="4 10" id="KW-0645">Protease</keyword>
<dbReference type="InterPro" id="IPR033116">
    <property type="entry name" value="TRYPSIN_SER"/>
</dbReference>
<evidence type="ECO:0000256" key="2">
    <source>
        <dbReference type="ARBA" id="ARBA00007664"/>
    </source>
</evidence>
<dbReference type="GO" id="GO:0006508">
    <property type="term" value="P:proteolysis"/>
    <property type="evidence" value="ECO:0007669"/>
    <property type="project" value="UniProtKB-KW"/>
</dbReference>
<dbReference type="Proteomes" id="UP000015102">
    <property type="component" value="Unassembled WGS sequence"/>
</dbReference>
<dbReference type="STRING" id="36166.T1GW84"/>
<keyword evidence="14" id="KW-1185">Reference proteome</keyword>
<evidence type="ECO:0000256" key="9">
    <source>
        <dbReference type="ARBA" id="ARBA00023157"/>
    </source>
</evidence>
<proteinExistence type="inferred from homology"/>
<evidence type="ECO:0000259" key="12">
    <source>
        <dbReference type="PROSITE" id="PS50240"/>
    </source>
</evidence>
<dbReference type="PRINTS" id="PR00722">
    <property type="entry name" value="CHYMOTRYPSIN"/>
</dbReference>
<evidence type="ECO:0000256" key="8">
    <source>
        <dbReference type="ARBA" id="ARBA00023145"/>
    </source>
</evidence>
<dbReference type="InterPro" id="IPR001254">
    <property type="entry name" value="Trypsin_dom"/>
</dbReference>
<dbReference type="HOGENOM" id="CLU_006842_7_0_1"/>
<evidence type="ECO:0000313" key="13">
    <source>
        <dbReference type="EnsemblMetazoa" id="MESCA008056-PA"/>
    </source>
</evidence>
<dbReference type="PROSITE" id="PS50240">
    <property type="entry name" value="TRYPSIN_DOM"/>
    <property type="match status" value="1"/>
</dbReference>
<evidence type="ECO:0000256" key="1">
    <source>
        <dbReference type="ARBA" id="ARBA00004613"/>
    </source>
</evidence>
<comment type="similarity">
    <text evidence="2">Belongs to the peptidase S1 family.</text>
</comment>
<dbReference type="SMART" id="SM00020">
    <property type="entry name" value="Tryp_SPc"/>
    <property type="match status" value="1"/>
</dbReference>
<name>T1GW84_MEGSC</name>
<keyword evidence="3" id="KW-0964">Secreted</keyword>
<evidence type="ECO:0000256" key="7">
    <source>
        <dbReference type="ARBA" id="ARBA00022825"/>
    </source>
</evidence>
<dbReference type="InterPro" id="IPR043504">
    <property type="entry name" value="Peptidase_S1_PA_chymotrypsin"/>
</dbReference>
<evidence type="ECO:0000256" key="5">
    <source>
        <dbReference type="ARBA" id="ARBA00022729"/>
    </source>
</evidence>
<sequence length="264" mass="28311">MLRTGLIVVLFLVVSAWSSPADRLAPPIVGGFELEIEQVPYQISMRLNNRHRCGGSIFSDHVIVTAAHCLSTLSSAKGLSIVAGSTTLTPMAGQQIDVARFIVHPKYVALNKDYDVAIMILKGQLKFNELVKPIALAKDLPKDGTHALVSGWGHLVEGGAGGTPNHLYGAEIELFPLSRCKKNYLYMTTSRMICAGVNGGGVDACQGDSGGPLVTKGELVGIVSWGNGCARETHPGLYSSVPVLYPWIVETIRNNSINLLNKLF</sequence>
<keyword evidence="6 10" id="KW-0378">Hydrolase</keyword>
<reference evidence="14" key="1">
    <citation type="submission" date="2013-02" db="EMBL/GenBank/DDBJ databases">
        <authorList>
            <person name="Hughes D."/>
        </authorList>
    </citation>
    <scope>NUCLEOTIDE SEQUENCE</scope>
    <source>
        <strain>Durham</strain>
        <strain evidence="14">NC isolate 2 -- Noor lab</strain>
    </source>
</reference>
<keyword evidence="8" id="KW-0865">Zymogen</keyword>
<dbReference type="Pfam" id="PF00089">
    <property type="entry name" value="Trypsin"/>
    <property type="match status" value="1"/>
</dbReference>
<dbReference type="InterPro" id="IPR009003">
    <property type="entry name" value="Peptidase_S1_PA"/>
</dbReference>
<evidence type="ECO:0000256" key="11">
    <source>
        <dbReference type="SAM" id="SignalP"/>
    </source>
</evidence>
<dbReference type="PROSITE" id="PS00135">
    <property type="entry name" value="TRYPSIN_SER"/>
    <property type="match status" value="1"/>
</dbReference>
<organism evidence="13 14">
    <name type="scientific">Megaselia scalaris</name>
    <name type="common">Humpbacked fly</name>
    <name type="synonym">Phora scalaris</name>
    <dbReference type="NCBI Taxonomy" id="36166"/>
    <lineage>
        <taxon>Eukaryota</taxon>
        <taxon>Metazoa</taxon>
        <taxon>Ecdysozoa</taxon>
        <taxon>Arthropoda</taxon>
        <taxon>Hexapoda</taxon>
        <taxon>Insecta</taxon>
        <taxon>Pterygota</taxon>
        <taxon>Neoptera</taxon>
        <taxon>Endopterygota</taxon>
        <taxon>Diptera</taxon>
        <taxon>Brachycera</taxon>
        <taxon>Muscomorpha</taxon>
        <taxon>Platypezoidea</taxon>
        <taxon>Phoridae</taxon>
        <taxon>Megaseliini</taxon>
        <taxon>Megaselia</taxon>
    </lineage>
</organism>
<dbReference type="EMBL" id="CAQQ02197397">
    <property type="status" value="NOT_ANNOTATED_CDS"/>
    <property type="molecule type" value="Genomic_DNA"/>
</dbReference>
<accession>T1GW84</accession>
<dbReference type="InterPro" id="IPR018114">
    <property type="entry name" value="TRYPSIN_HIS"/>
</dbReference>
<dbReference type="PANTHER" id="PTHR24252">
    <property type="entry name" value="ACROSIN-RELATED"/>
    <property type="match status" value="1"/>
</dbReference>
<keyword evidence="5 11" id="KW-0732">Signal</keyword>
<feature type="chain" id="PRO_5004577702" description="Peptidase S1 domain-containing protein" evidence="11">
    <location>
        <begin position="19"/>
        <end position="264"/>
    </location>
</feature>
<feature type="signal peptide" evidence="11">
    <location>
        <begin position="1"/>
        <end position="18"/>
    </location>
</feature>
<dbReference type="FunFam" id="2.40.10.10:FF:000077">
    <property type="entry name" value="Predicted protein"/>
    <property type="match status" value="1"/>
</dbReference>
<dbReference type="SUPFAM" id="SSF50494">
    <property type="entry name" value="Trypsin-like serine proteases"/>
    <property type="match status" value="1"/>
</dbReference>
<evidence type="ECO:0000313" key="14">
    <source>
        <dbReference type="Proteomes" id="UP000015102"/>
    </source>
</evidence>
<dbReference type="InterPro" id="IPR001314">
    <property type="entry name" value="Peptidase_S1A"/>
</dbReference>
<protein>
    <recommendedName>
        <fullName evidence="12">Peptidase S1 domain-containing protein</fullName>
    </recommendedName>
</protein>
<evidence type="ECO:0000256" key="3">
    <source>
        <dbReference type="ARBA" id="ARBA00022525"/>
    </source>
</evidence>
<reference evidence="13" key="2">
    <citation type="submission" date="2015-06" db="UniProtKB">
        <authorList>
            <consortium name="EnsemblMetazoa"/>
        </authorList>
    </citation>
    <scope>IDENTIFICATION</scope>
</reference>
<dbReference type="PANTHER" id="PTHR24252:SF7">
    <property type="entry name" value="HYALIN"/>
    <property type="match status" value="1"/>
</dbReference>
<dbReference type="EnsemblMetazoa" id="MESCA008056-RA">
    <property type="protein sequence ID" value="MESCA008056-PA"/>
    <property type="gene ID" value="MESCA008056"/>
</dbReference>
<comment type="subcellular location">
    <subcellularLocation>
        <location evidence="1">Secreted</location>
    </subcellularLocation>
</comment>
<dbReference type="CDD" id="cd00190">
    <property type="entry name" value="Tryp_SPc"/>
    <property type="match status" value="1"/>
</dbReference>
<dbReference type="GO" id="GO:0004252">
    <property type="term" value="F:serine-type endopeptidase activity"/>
    <property type="evidence" value="ECO:0007669"/>
    <property type="project" value="InterPro"/>
</dbReference>
<keyword evidence="9" id="KW-1015">Disulfide bond</keyword>
<dbReference type="GO" id="GO:0005576">
    <property type="term" value="C:extracellular region"/>
    <property type="evidence" value="ECO:0007669"/>
    <property type="project" value="UniProtKB-SubCell"/>
</dbReference>
<feature type="domain" description="Peptidase S1" evidence="12">
    <location>
        <begin position="28"/>
        <end position="253"/>
    </location>
</feature>
<dbReference type="AlphaFoldDB" id="T1GW84"/>
<evidence type="ECO:0000256" key="4">
    <source>
        <dbReference type="ARBA" id="ARBA00022670"/>
    </source>
</evidence>
<dbReference type="Gene3D" id="2.40.10.10">
    <property type="entry name" value="Trypsin-like serine proteases"/>
    <property type="match status" value="1"/>
</dbReference>
<evidence type="ECO:0000256" key="10">
    <source>
        <dbReference type="RuleBase" id="RU363034"/>
    </source>
</evidence>
<dbReference type="OMA" id="GTGCARE"/>
<keyword evidence="7 10" id="KW-0720">Serine protease</keyword>